<evidence type="ECO:0000259" key="1">
    <source>
        <dbReference type="Pfam" id="PF00583"/>
    </source>
</evidence>
<organism evidence="2 3">
    <name type="scientific">Streptomyces scabiei</name>
    <dbReference type="NCBI Taxonomy" id="1930"/>
    <lineage>
        <taxon>Bacteria</taxon>
        <taxon>Bacillati</taxon>
        <taxon>Actinomycetota</taxon>
        <taxon>Actinomycetes</taxon>
        <taxon>Kitasatosporales</taxon>
        <taxon>Streptomycetaceae</taxon>
        <taxon>Streptomyces</taxon>
    </lineage>
</organism>
<accession>A0A100JSR6</accession>
<dbReference type="Gene3D" id="3.40.630.30">
    <property type="match status" value="1"/>
</dbReference>
<name>A0A100JSR6_STRSC</name>
<reference evidence="2 3" key="2">
    <citation type="journal article" date="2016" name="Genome Announc.">
        <title>Draft Genome Sequences of Streptomyces scabiei S58, Streptomyces turgidiscabies T45, and Streptomyces acidiscabies a10, the Pathogens of Potato Common Scab, Isolated in Japan.</title>
        <authorList>
            <person name="Tomihama T."/>
            <person name="Nishi Y."/>
            <person name="Sakai M."/>
            <person name="Ikenaga M."/>
            <person name="Okubo T."/>
            <person name="Ikeda S."/>
        </authorList>
    </citation>
    <scope>NUCLEOTIDE SEQUENCE [LARGE SCALE GENOMIC DNA]</scope>
    <source>
        <strain evidence="2 3">S58</strain>
    </source>
</reference>
<dbReference type="SUPFAM" id="SSF55729">
    <property type="entry name" value="Acyl-CoA N-acyltransferases (Nat)"/>
    <property type="match status" value="1"/>
</dbReference>
<comment type="caution">
    <text evidence="2">The sequence shown here is derived from an EMBL/GenBank/DDBJ whole genome shotgun (WGS) entry which is preliminary data.</text>
</comment>
<evidence type="ECO:0000313" key="3">
    <source>
        <dbReference type="Proteomes" id="UP000067448"/>
    </source>
</evidence>
<evidence type="ECO:0000313" key="2">
    <source>
        <dbReference type="EMBL" id="GAQ65005.1"/>
    </source>
</evidence>
<dbReference type="Proteomes" id="UP000067448">
    <property type="component" value="Unassembled WGS sequence"/>
</dbReference>
<reference evidence="3" key="1">
    <citation type="submission" date="2015-11" db="EMBL/GenBank/DDBJ databases">
        <authorList>
            <consortium name="Cross-ministerial Strategic Innovation Promotion Program (SIP) consortium"/>
            <person name="Tomihama T."/>
            <person name="Ikenaga M."/>
            <person name="Sakai M."/>
            <person name="Okubo T."/>
            <person name="Ikeda S."/>
        </authorList>
    </citation>
    <scope>NUCLEOTIDE SEQUENCE [LARGE SCALE GENOMIC DNA]</scope>
    <source>
        <strain evidence="3">S58</strain>
    </source>
</reference>
<proteinExistence type="predicted"/>
<dbReference type="Pfam" id="PF00583">
    <property type="entry name" value="Acetyltransf_1"/>
    <property type="match status" value="1"/>
</dbReference>
<dbReference type="CDD" id="cd04301">
    <property type="entry name" value="NAT_SF"/>
    <property type="match status" value="1"/>
</dbReference>
<dbReference type="InterPro" id="IPR016181">
    <property type="entry name" value="Acyl_CoA_acyltransferase"/>
</dbReference>
<dbReference type="AlphaFoldDB" id="A0A100JSR6"/>
<reference evidence="3" key="3">
    <citation type="submission" date="2016-02" db="EMBL/GenBank/DDBJ databases">
        <title>Draft genome of pathogenic Streptomyces sp. in Japan.</title>
        <authorList>
            <person name="Tomihama T."/>
            <person name="Ikenaga M."/>
            <person name="Sakai M."/>
            <person name="Okubo T."/>
            <person name="Ikeda S."/>
        </authorList>
    </citation>
    <scope>NUCLEOTIDE SEQUENCE [LARGE SCALE GENOMIC DNA]</scope>
    <source>
        <strain evidence="3">S58</strain>
    </source>
</reference>
<sequence>MTGFSDDGSPDGRSLRLSRVAAVAASGPVELVLTGPCGRVIGRLRFRTCRTCRTGRILDLWICDAWQRQGLGRELVCFVLAQCRGYRWNTTLQSRPGRAFFAAMTRETAVSLHHGSPLCPHLMGRFRRTWRRLLHAC</sequence>
<dbReference type="InterPro" id="IPR000182">
    <property type="entry name" value="GNAT_dom"/>
</dbReference>
<feature type="domain" description="N-acetyltransferase" evidence="1">
    <location>
        <begin position="38"/>
        <end position="101"/>
    </location>
</feature>
<dbReference type="EMBL" id="BCMM01000027">
    <property type="protein sequence ID" value="GAQ65005.1"/>
    <property type="molecule type" value="Genomic_DNA"/>
</dbReference>
<gene>
    <name evidence="2" type="ORF">SsS58_05412</name>
</gene>
<dbReference type="RefSeq" id="WP_046773428.1">
    <property type="nucleotide sequence ID" value="NZ_BCMM01000027.1"/>
</dbReference>
<dbReference type="GO" id="GO:0016747">
    <property type="term" value="F:acyltransferase activity, transferring groups other than amino-acyl groups"/>
    <property type="evidence" value="ECO:0007669"/>
    <property type="project" value="InterPro"/>
</dbReference>
<protein>
    <recommendedName>
        <fullName evidence="1">N-acetyltransferase domain-containing protein</fullName>
    </recommendedName>
</protein>